<keyword evidence="1" id="KW-0540">Nuclease</keyword>
<dbReference type="GO" id="GO:0004518">
    <property type="term" value="F:nuclease activity"/>
    <property type="evidence" value="ECO:0007669"/>
    <property type="project" value="UniProtKB-KW"/>
</dbReference>
<protein>
    <submittedName>
        <fullName evidence="6">PIN domain-containing protein</fullName>
    </submittedName>
</protein>
<keyword evidence="4" id="KW-0460">Magnesium</keyword>
<dbReference type="AlphaFoldDB" id="A0A1G7SVL9"/>
<evidence type="ECO:0000256" key="4">
    <source>
        <dbReference type="ARBA" id="ARBA00022842"/>
    </source>
</evidence>
<evidence type="ECO:0000313" key="6">
    <source>
        <dbReference type="EMBL" id="SDG27127.1"/>
    </source>
</evidence>
<reference evidence="6 7" key="1">
    <citation type="submission" date="2016-10" db="EMBL/GenBank/DDBJ databases">
        <authorList>
            <person name="de Groot N.N."/>
        </authorList>
    </citation>
    <scope>NUCLEOTIDE SEQUENCE [LARGE SCALE GENOMIC DNA]</scope>
    <source>
        <strain evidence="6 7">CGMCC 4.3143</strain>
    </source>
</reference>
<dbReference type="InterPro" id="IPR002716">
    <property type="entry name" value="PIN_dom"/>
</dbReference>
<accession>A0A1G7SVL9</accession>
<organism evidence="6 7">
    <name type="scientific">Pseudonocardia oroxyli</name>
    <dbReference type="NCBI Taxonomy" id="366584"/>
    <lineage>
        <taxon>Bacteria</taxon>
        <taxon>Bacillati</taxon>
        <taxon>Actinomycetota</taxon>
        <taxon>Actinomycetes</taxon>
        <taxon>Pseudonocardiales</taxon>
        <taxon>Pseudonocardiaceae</taxon>
        <taxon>Pseudonocardia</taxon>
    </lineage>
</organism>
<name>A0A1G7SVL9_PSEOR</name>
<evidence type="ECO:0000256" key="1">
    <source>
        <dbReference type="ARBA" id="ARBA00022722"/>
    </source>
</evidence>
<dbReference type="EMBL" id="FNBE01000010">
    <property type="protein sequence ID" value="SDG27127.1"/>
    <property type="molecule type" value="Genomic_DNA"/>
</dbReference>
<evidence type="ECO:0000256" key="2">
    <source>
        <dbReference type="ARBA" id="ARBA00022723"/>
    </source>
</evidence>
<gene>
    <name evidence="6" type="ORF">SAMN05216377_110114</name>
</gene>
<dbReference type="GO" id="GO:0016787">
    <property type="term" value="F:hydrolase activity"/>
    <property type="evidence" value="ECO:0007669"/>
    <property type="project" value="UniProtKB-KW"/>
</dbReference>
<proteinExistence type="predicted"/>
<evidence type="ECO:0000313" key="7">
    <source>
        <dbReference type="Proteomes" id="UP000198967"/>
    </source>
</evidence>
<keyword evidence="3" id="KW-0378">Hydrolase</keyword>
<keyword evidence="2" id="KW-0479">Metal-binding</keyword>
<dbReference type="Proteomes" id="UP000198967">
    <property type="component" value="Unassembled WGS sequence"/>
</dbReference>
<sequence>MSPDDFPPPVICVIDANIMIDMKSTVGVDKLWALLLEMGQRVELGALTFPRQVATELSGVKHPDAPGAWIAHAKNSLRHPQPTEQTMVRVMGVASDVVAADETRDPADPYVLAMTLELMERHPASQVVLVTNDVIDRQPLKISVRTACGRLGLVHCPPKPFMDWLEGEAKELLTDETVVVPEL</sequence>
<keyword evidence="7" id="KW-1185">Reference proteome</keyword>
<evidence type="ECO:0000256" key="3">
    <source>
        <dbReference type="ARBA" id="ARBA00022801"/>
    </source>
</evidence>
<feature type="domain" description="PIN" evidence="5">
    <location>
        <begin position="31"/>
        <end position="135"/>
    </location>
</feature>
<dbReference type="Pfam" id="PF13638">
    <property type="entry name" value="PIN_4"/>
    <property type="match status" value="1"/>
</dbReference>
<dbReference type="GO" id="GO:0046872">
    <property type="term" value="F:metal ion binding"/>
    <property type="evidence" value="ECO:0007669"/>
    <property type="project" value="UniProtKB-KW"/>
</dbReference>
<evidence type="ECO:0000259" key="5">
    <source>
        <dbReference type="Pfam" id="PF13638"/>
    </source>
</evidence>